<evidence type="ECO:0000313" key="1">
    <source>
        <dbReference type="EMBL" id="OQO02418.1"/>
    </source>
</evidence>
<protein>
    <submittedName>
        <fullName evidence="1">Uncharacterized protein</fullName>
    </submittedName>
</protein>
<dbReference type="AlphaFoldDB" id="A0A1V8STT6"/>
<accession>A0A1V8STT6</accession>
<reference evidence="2" key="1">
    <citation type="submission" date="2017-03" db="EMBL/GenBank/DDBJ databases">
        <title>Genomes of endolithic fungi from Antarctica.</title>
        <authorList>
            <person name="Coleine C."/>
            <person name="Masonjones S."/>
            <person name="Stajich J.E."/>
        </authorList>
    </citation>
    <scope>NUCLEOTIDE SEQUENCE [LARGE SCALE GENOMIC DNA]</scope>
    <source>
        <strain evidence="2">CCFEE 5527</strain>
    </source>
</reference>
<gene>
    <name evidence="1" type="ORF">B0A48_11945</name>
</gene>
<dbReference type="Proteomes" id="UP000192596">
    <property type="component" value="Unassembled WGS sequence"/>
</dbReference>
<name>A0A1V8STT6_9PEZI</name>
<organism evidence="1 2">
    <name type="scientific">Cryoendolithus antarcticus</name>
    <dbReference type="NCBI Taxonomy" id="1507870"/>
    <lineage>
        <taxon>Eukaryota</taxon>
        <taxon>Fungi</taxon>
        <taxon>Dikarya</taxon>
        <taxon>Ascomycota</taxon>
        <taxon>Pezizomycotina</taxon>
        <taxon>Dothideomycetes</taxon>
        <taxon>Dothideomycetidae</taxon>
        <taxon>Cladosporiales</taxon>
        <taxon>Cladosporiaceae</taxon>
        <taxon>Cryoendolithus</taxon>
    </lineage>
</organism>
<keyword evidence="2" id="KW-1185">Reference proteome</keyword>
<evidence type="ECO:0000313" key="2">
    <source>
        <dbReference type="Proteomes" id="UP000192596"/>
    </source>
</evidence>
<dbReference type="InParanoid" id="A0A1V8STT6"/>
<proteinExistence type="predicted"/>
<sequence length="208" mass="23545">MKSYIPGITEEKLAECQALLARTAAGDRNYPAAAVLLSMNEELAKAANDAADTSPVVRRTGDFKEMIPSEEAIQELRAKAKEKPTIAAAQAAYVDEFRKICRDGIKESDSPMLSEPDLLLWWQIKIHYALSLCDYPEENIVESWWQGLQLDRARELLPQAKRVNVHEPEDAAKLARLDEFLQKKFIEQAEENHRRQRAADEGPGGRER</sequence>
<comment type="caution">
    <text evidence="1">The sequence shown here is derived from an EMBL/GenBank/DDBJ whole genome shotgun (WGS) entry which is preliminary data.</text>
</comment>
<dbReference type="EMBL" id="NAJO01000027">
    <property type="protein sequence ID" value="OQO02418.1"/>
    <property type="molecule type" value="Genomic_DNA"/>
</dbReference>